<protein>
    <recommendedName>
        <fullName evidence="6">Exoribonuclease phosphorolytic domain-containing protein</fullName>
    </recommendedName>
</protein>
<feature type="domain" description="Exoribonuclease phosphorolytic" evidence="6">
    <location>
        <begin position="9"/>
        <end position="130"/>
    </location>
</feature>
<dbReference type="SUPFAM" id="SSF54211">
    <property type="entry name" value="Ribosomal protein S5 domain 2-like"/>
    <property type="match status" value="1"/>
</dbReference>
<dbReference type="GO" id="GO:0071028">
    <property type="term" value="P:nuclear mRNA surveillance"/>
    <property type="evidence" value="ECO:0007669"/>
    <property type="project" value="TreeGrafter"/>
</dbReference>
<dbReference type="InterPro" id="IPR020568">
    <property type="entry name" value="Ribosomal_Su5_D2-typ_SF"/>
</dbReference>
<dbReference type="OrthoDB" id="27298at2759"/>
<dbReference type="AlphaFoldDB" id="A0A6A6XMH2"/>
<dbReference type="InterPro" id="IPR001247">
    <property type="entry name" value="ExoRNase_PH_dom1"/>
</dbReference>
<proteinExistence type="inferred from homology"/>
<dbReference type="GO" id="GO:0016075">
    <property type="term" value="P:rRNA catabolic process"/>
    <property type="evidence" value="ECO:0007669"/>
    <property type="project" value="TreeGrafter"/>
</dbReference>
<evidence type="ECO:0000313" key="7">
    <source>
        <dbReference type="EMBL" id="KAF2797532.1"/>
    </source>
</evidence>
<dbReference type="Proteomes" id="UP000799757">
    <property type="component" value="Unassembled WGS sequence"/>
</dbReference>
<dbReference type="EMBL" id="MU001804">
    <property type="protein sequence ID" value="KAF2797532.1"/>
    <property type="molecule type" value="Genomic_DNA"/>
</dbReference>
<dbReference type="Pfam" id="PF01138">
    <property type="entry name" value="RNase_PH"/>
    <property type="match status" value="1"/>
</dbReference>
<dbReference type="GO" id="GO:0000176">
    <property type="term" value="C:nuclear exosome (RNase complex)"/>
    <property type="evidence" value="ECO:0007669"/>
    <property type="project" value="UniProtKB-ARBA"/>
</dbReference>
<name>A0A6A6XMH2_9PLEO</name>
<dbReference type="GO" id="GO:0005730">
    <property type="term" value="C:nucleolus"/>
    <property type="evidence" value="ECO:0007669"/>
    <property type="project" value="TreeGrafter"/>
</dbReference>
<evidence type="ECO:0000256" key="5">
    <source>
        <dbReference type="ARBA" id="ARBA00023242"/>
    </source>
</evidence>
<dbReference type="PANTHER" id="PTHR11953">
    <property type="entry name" value="EXOSOME COMPLEX COMPONENT"/>
    <property type="match status" value="1"/>
</dbReference>
<keyword evidence="3" id="KW-0698">rRNA processing</keyword>
<comment type="similarity">
    <text evidence="2">Belongs to the RNase PH family.</text>
</comment>
<dbReference type="Gene3D" id="3.30.230.70">
    <property type="entry name" value="GHMP Kinase, N-terminal domain"/>
    <property type="match status" value="1"/>
</dbReference>
<evidence type="ECO:0000256" key="1">
    <source>
        <dbReference type="ARBA" id="ARBA00004123"/>
    </source>
</evidence>
<evidence type="ECO:0000256" key="2">
    <source>
        <dbReference type="ARBA" id="ARBA00006678"/>
    </source>
</evidence>
<keyword evidence="4" id="KW-0271">Exosome</keyword>
<dbReference type="GO" id="GO:0000177">
    <property type="term" value="C:cytoplasmic exosome (RNase complex)"/>
    <property type="evidence" value="ECO:0007669"/>
    <property type="project" value="TreeGrafter"/>
</dbReference>
<evidence type="ECO:0000256" key="4">
    <source>
        <dbReference type="ARBA" id="ARBA00022835"/>
    </source>
</evidence>
<gene>
    <name evidence="7" type="ORF">K505DRAFT_269305</name>
</gene>
<keyword evidence="5" id="KW-0539">Nucleus</keyword>
<evidence type="ECO:0000256" key="3">
    <source>
        <dbReference type="ARBA" id="ARBA00022552"/>
    </source>
</evidence>
<keyword evidence="8" id="KW-1185">Reference proteome</keyword>
<dbReference type="InterPro" id="IPR036345">
    <property type="entry name" value="ExoRNase_PH_dom2_sf"/>
</dbReference>
<accession>A0A6A6XMH2</accession>
<dbReference type="PANTHER" id="PTHR11953:SF1">
    <property type="entry name" value="EXOSOME COMPLEX COMPONENT RRP46"/>
    <property type="match status" value="1"/>
</dbReference>
<dbReference type="InterPro" id="IPR050080">
    <property type="entry name" value="RNase_PH"/>
</dbReference>
<organism evidence="7 8">
    <name type="scientific">Melanomma pulvis-pyrius CBS 109.77</name>
    <dbReference type="NCBI Taxonomy" id="1314802"/>
    <lineage>
        <taxon>Eukaryota</taxon>
        <taxon>Fungi</taxon>
        <taxon>Dikarya</taxon>
        <taxon>Ascomycota</taxon>
        <taxon>Pezizomycotina</taxon>
        <taxon>Dothideomycetes</taxon>
        <taxon>Pleosporomycetidae</taxon>
        <taxon>Pleosporales</taxon>
        <taxon>Melanommataceae</taxon>
        <taxon>Melanomma</taxon>
    </lineage>
</organism>
<dbReference type="GO" id="GO:0071051">
    <property type="term" value="P:poly(A)-dependent snoRNA 3'-end processing"/>
    <property type="evidence" value="ECO:0007669"/>
    <property type="project" value="TreeGrafter"/>
</dbReference>
<dbReference type="GO" id="GO:0006364">
    <property type="term" value="P:rRNA processing"/>
    <property type="evidence" value="ECO:0007669"/>
    <property type="project" value="UniProtKB-KW"/>
</dbReference>
<comment type="subcellular location">
    <subcellularLocation>
        <location evidence="1">Nucleus</location>
    </subcellularLocation>
</comment>
<dbReference type="GO" id="GO:0003723">
    <property type="term" value="F:RNA binding"/>
    <property type="evidence" value="ECO:0007669"/>
    <property type="project" value="TreeGrafter"/>
</dbReference>
<evidence type="ECO:0000313" key="8">
    <source>
        <dbReference type="Proteomes" id="UP000799757"/>
    </source>
</evidence>
<evidence type="ECO:0000259" key="6">
    <source>
        <dbReference type="Pfam" id="PF01138"/>
    </source>
</evidence>
<dbReference type="InterPro" id="IPR027408">
    <property type="entry name" value="PNPase/RNase_PH_dom_sf"/>
</dbReference>
<dbReference type="SUPFAM" id="SSF55666">
    <property type="entry name" value="Ribonuclease PH domain 2-like"/>
    <property type="match status" value="1"/>
</dbReference>
<sequence>MAPGAILSHLHRADGSATYTHNGYSIIGAVNGPVEVLRRDEMPEEATVEVNIRPAFGVGGPKERHLESLLHSTLRSIILTRSIPRTLVQITLQVSSLPEEEASTRVNSSLTLLPHLLHTSLLALLSASIPLSTTLTSALIAVPAHKSDPKLAVPLLSPTAANLLRAAPIQSTHVFAFSGDRRLLLNESEGAFSYEEWEEACEMAEESCCKEGGGGVDIGEGMEVDGQQGNLEAWLREVVRRKVGEEQRWRVAT</sequence>
<dbReference type="GO" id="GO:0034475">
    <property type="term" value="P:U4 snRNA 3'-end processing"/>
    <property type="evidence" value="ECO:0007669"/>
    <property type="project" value="TreeGrafter"/>
</dbReference>
<reference evidence="7" key="1">
    <citation type="journal article" date="2020" name="Stud. Mycol.">
        <title>101 Dothideomycetes genomes: a test case for predicting lifestyles and emergence of pathogens.</title>
        <authorList>
            <person name="Haridas S."/>
            <person name="Albert R."/>
            <person name="Binder M."/>
            <person name="Bloem J."/>
            <person name="Labutti K."/>
            <person name="Salamov A."/>
            <person name="Andreopoulos B."/>
            <person name="Baker S."/>
            <person name="Barry K."/>
            <person name="Bills G."/>
            <person name="Bluhm B."/>
            <person name="Cannon C."/>
            <person name="Castanera R."/>
            <person name="Culley D."/>
            <person name="Daum C."/>
            <person name="Ezra D."/>
            <person name="Gonzalez J."/>
            <person name="Henrissat B."/>
            <person name="Kuo A."/>
            <person name="Liang C."/>
            <person name="Lipzen A."/>
            <person name="Lutzoni F."/>
            <person name="Magnuson J."/>
            <person name="Mondo S."/>
            <person name="Nolan M."/>
            <person name="Ohm R."/>
            <person name="Pangilinan J."/>
            <person name="Park H.-J."/>
            <person name="Ramirez L."/>
            <person name="Alfaro M."/>
            <person name="Sun H."/>
            <person name="Tritt A."/>
            <person name="Yoshinaga Y."/>
            <person name="Zwiers L.-H."/>
            <person name="Turgeon B."/>
            <person name="Goodwin S."/>
            <person name="Spatafora J."/>
            <person name="Crous P."/>
            <person name="Grigoriev I."/>
        </authorList>
    </citation>
    <scope>NUCLEOTIDE SEQUENCE</scope>
    <source>
        <strain evidence="7">CBS 109.77</strain>
    </source>
</reference>